<keyword evidence="3" id="KW-1185">Reference proteome</keyword>
<evidence type="ECO:0000313" key="3">
    <source>
        <dbReference type="Proteomes" id="UP001140562"/>
    </source>
</evidence>
<proteinExistence type="predicted"/>
<sequence length="553" mass="62897">MPPPSQACAGCGSIQSTTPSTQFTQSTQSTTQSTTRSATQSPQSPTDDTAALDRQSDPESCPAPKGDIEDLEARVPKLDLQPTTQSRQQLQARIFELEQRPTIQSHTLLQDKIVDLDRHYSQVVLSLEAEVTDLQDQLAIEVQLRQHAQSEVDRQKQFRADEEADYIAEVDSHKMTKKERNNCVVELQSSNNQRRLQYQRLGVSSTSRKKRLCTALIAERRKARLQTRTAVTTIQQKRFQVHDLLERLQGVTIERDDLQKVQHQSDACKLVMQQLLLCVQIQCIRQSKAHTMIIGTFKNKLSYSELKIKRLKREVEADSVVHEIVSTMALMMSTKATRQTRRHTSFGSKVRSKIERLRHPLRASNVVLAETKLSLDASEQLNGELVRRLDHAQEVQPAMRVLLDVASAKYTRLARWHASLVDKARSKVDQLNLACRCLQTRIDHLALDVSTHREEAGMFRKQVGRLGTAKTRLETQVKNSQKLQSETYHGQQNAKSQIDALQKEIGDYEQAFEITIQSRTDVLIFIHSHFGISDPLCAEEKIKDDLDSQDRLV</sequence>
<dbReference type="Proteomes" id="UP001140562">
    <property type="component" value="Unassembled WGS sequence"/>
</dbReference>
<evidence type="ECO:0000313" key="2">
    <source>
        <dbReference type="EMBL" id="KAJ4329749.1"/>
    </source>
</evidence>
<organism evidence="2 3">
    <name type="scientific">Didymella glomerata</name>
    <dbReference type="NCBI Taxonomy" id="749621"/>
    <lineage>
        <taxon>Eukaryota</taxon>
        <taxon>Fungi</taxon>
        <taxon>Dikarya</taxon>
        <taxon>Ascomycota</taxon>
        <taxon>Pezizomycotina</taxon>
        <taxon>Dothideomycetes</taxon>
        <taxon>Pleosporomycetidae</taxon>
        <taxon>Pleosporales</taxon>
        <taxon>Pleosporineae</taxon>
        <taxon>Didymellaceae</taxon>
        <taxon>Didymella</taxon>
    </lineage>
</organism>
<feature type="region of interest" description="Disordered" evidence="1">
    <location>
        <begin position="1"/>
        <end position="68"/>
    </location>
</feature>
<feature type="compositionally biased region" description="Low complexity" evidence="1">
    <location>
        <begin position="15"/>
        <end position="46"/>
    </location>
</feature>
<accession>A0A9W9BUV8</accession>
<gene>
    <name evidence="2" type="ORF">N0V87_010601</name>
</gene>
<dbReference type="AlphaFoldDB" id="A0A9W9BUV8"/>
<comment type="caution">
    <text evidence="2">The sequence shown here is derived from an EMBL/GenBank/DDBJ whole genome shotgun (WGS) entry which is preliminary data.</text>
</comment>
<dbReference type="OrthoDB" id="10524630at2759"/>
<dbReference type="EMBL" id="JAPEUV010000291">
    <property type="protein sequence ID" value="KAJ4329749.1"/>
    <property type="molecule type" value="Genomic_DNA"/>
</dbReference>
<protein>
    <submittedName>
        <fullName evidence="2">Uncharacterized protein</fullName>
    </submittedName>
</protein>
<evidence type="ECO:0000256" key="1">
    <source>
        <dbReference type="SAM" id="MobiDB-lite"/>
    </source>
</evidence>
<name>A0A9W9BUV8_9PLEO</name>
<reference evidence="2" key="1">
    <citation type="submission" date="2022-10" db="EMBL/GenBank/DDBJ databases">
        <title>Tapping the CABI collections for fungal endophytes: first genome assemblies for Collariella, Neodidymelliopsis, Ascochyta clinopodiicola, Didymella pomorum, Didymosphaeria variabile, Neocosmospora piperis and Neocucurbitaria cava.</title>
        <authorList>
            <person name="Hill R."/>
        </authorList>
    </citation>
    <scope>NUCLEOTIDE SEQUENCE</scope>
    <source>
        <strain evidence="2">IMI 360193</strain>
    </source>
</reference>